<feature type="domain" description="Prepilin type IV endopeptidase peptidase" evidence="11">
    <location>
        <begin position="102"/>
        <end position="211"/>
    </location>
</feature>
<protein>
    <recommendedName>
        <fullName evidence="9">Prepilin leader peptidase/N-methyltransferase</fullName>
        <ecNumber evidence="9">2.1.1.-</ecNumber>
        <ecNumber evidence="9">3.4.23.43</ecNumber>
    </recommendedName>
</protein>
<feature type="transmembrane region" description="Helical" evidence="10">
    <location>
        <begin position="98"/>
        <end position="116"/>
    </location>
</feature>
<reference evidence="13 14" key="1">
    <citation type="submission" date="2016-11" db="EMBL/GenBank/DDBJ databases">
        <authorList>
            <person name="Jaros S."/>
            <person name="Januszkiewicz K."/>
            <person name="Wedrychowicz H."/>
        </authorList>
    </citation>
    <scope>NUCLEOTIDE SEQUENCE [LARGE SCALE GENOMIC DNA]</scope>
    <source>
        <strain evidence="13 14">DSM 19557</strain>
    </source>
</reference>
<feature type="transmembrane region" description="Helical" evidence="10">
    <location>
        <begin position="190"/>
        <end position="211"/>
    </location>
</feature>
<keyword evidence="9" id="KW-0511">Multifunctional enzyme</keyword>
<dbReference type="InterPro" id="IPR000045">
    <property type="entry name" value="Prepilin_IV_endopep_pep"/>
</dbReference>
<dbReference type="GO" id="GO:0008168">
    <property type="term" value="F:methyltransferase activity"/>
    <property type="evidence" value="ECO:0007669"/>
    <property type="project" value="UniProtKB-KW"/>
</dbReference>
<dbReference type="GO" id="GO:0032259">
    <property type="term" value="P:methylation"/>
    <property type="evidence" value="ECO:0007669"/>
    <property type="project" value="UniProtKB-KW"/>
</dbReference>
<keyword evidence="9" id="KW-0808">Transferase</keyword>
<keyword evidence="5 9" id="KW-0812">Transmembrane</keyword>
<comment type="similarity">
    <text evidence="2 8">Belongs to the peptidase A24 family.</text>
</comment>
<keyword evidence="14" id="KW-1185">Reference proteome</keyword>
<evidence type="ECO:0000313" key="14">
    <source>
        <dbReference type="Proteomes" id="UP000189810"/>
    </source>
</evidence>
<evidence type="ECO:0000256" key="5">
    <source>
        <dbReference type="ARBA" id="ARBA00022692"/>
    </source>
</evidence>
<dbReference type="PRINTS" id="PR00864">
    <property type="entry name" value="PREPILNPTASE"/>
</dbReference>
<evidence type="ECO:0000256" key="6">
    <source>
        <dbReference type="ARBA" id="ARBA00022989"/>
    </source>
</evidence>
<dbReference type="EC" id="3.4.23.43" evidence="9"/>
<sequence>MFEYVLLFVIGSVLGSFYNVLIYRIPRGMSIIRPGSSCPKCGSSIKFYDNIPIISYLILRGRCRYCGEKISLRYPVVEFLSGALACLSYYKWGATFEAFVYFVFFSLLLILSFIDWQTFTLPDSLTLGGLAFGLITSFFRHDLRFPESLLGSLLGGGLFLAIYLFYVKVRKMEGLGFGDVKLMAFIGSVGGPWAVIFSVSLGSILGLLYAIPIILKHRSFDFVIPYGPFLSLGAFLGLVFKDYLLSIF</sequence>
<evidence type="ECO:0000313" key="13">
    <source>
        <dbReference type="EMBL" id="SHK55508.1"/>
    </source>
</evidence>
<evidence type="ECO:0000259" key="12">
    <source>
        <dbReference type="Pfam" id="PF06750"/>
    </source>
</evidence>
<keyword evidence="4" id="KW-0997">Cell inner membrane</keyword>
<dbReference type="AlphaFoldDB" id="A0A1M6TFG6"/>
<dbReference type="InterPro" id="IPR050882">
    <property type="entry name" value="Prepilin_peptidase/N-MTase"/>
</dbReference>
<evidence type="ECO:0000256" key="8">
    <source>
        <dbReference type="RuleBase" id="RU003793"/>
    </source>
</evidence>
<feature type="transmembrane region" description="Helical" evidence="10">
    <location>
        <begin position="149"/>
        <end position="169"/>
    </location>
</feature>
<evidence type="ECO:0000256" key="1">
    <source>
        <dbReference type="ARBA" id="ARBA00004429"/>
    </source>
</evidence>
<dbReference type="Pfam" id="PF06750">
    <property type="entry name" value="A24_N_bact"/>
    <property type="match status" value="1"/>
</dbReference>
<evidence type="ECO:0000256" key="4">
    <source>
        <dbReference type="ARBA" id="ARBA00022519"/>
    </source>
</evidence>
<evidence type="ECO:0000256" key="10">
    <source>
        <dbReference type="SAM" id="Phobius"/>
    </source>
</evidence>
<feature type="transmembrane region" description="Helical" evidence="10">
    <location>
        <begin position="125"/>
        <end position="143"/>
    </location>
</feature>
<dbReference type="EC" id="2.1.1.-" evidence="9"/>
<name>A0A1M6TFG6_9AQUI</name>
<dbReference type="OrthoDB" id="9789291at2"/>
<keyword evidence="3" id="KW-1003">Cell membrane</keyword>
<dbReference type="RefSeq" id="WP_079654515.1">
    <property type="nucleotide sequence ID" value="NZ_LT670846.1"/>
</dbReference>
<evidence type="ECO:0000256" key="7">
    <source>
        <dbReference type="ARBA" id="ARBA00023136"/>
    </source>
</evidence>
<evidence type="ECO:0000256" key="9">
    <source>
        <dbReference type="RuleBase" id="RU003794"/>
    </source>
</evidence>
<evidence type="ECO:0000256" key="3">
    <source>
        <dbReference type="ARBA" id="ARBA00022475"/>
    </source>
</evidence>
<dbReference type="PANTHER" id="PTHR30487">
    <property type="entry name" value="TYPE 4 PREPILIN-LIKE PROTEINS LEADER PEPTIDE-PROCESSING ENZYME"/>
    <property type="match status" value="1"/>
</dbReference>
<keyword evidence="9" id="KW-0378">Hydrolase</keyword>
<evidence type="ECO:0000259" key="11">
    <source>
        <dbReference type="Pfam" id="PF01478"/>
    </source>
</evidence>
<organism evidence="13 14">
    <name type="scientific">Thermocrinis minervae</name>
    <dbReference type="NCBI Taxonomy" id="381751"/>
    <lineage>
        <taxon>Bacteria</taxon>
        <taxon>Pseudomonadati</taxon>
        <taxon>Aquificota</taxon>
        <taxon>Aquificia</taxon>
        <taxon>Aquificales</taxon>
        <taxon>Aquificaceae</taxon>
        <taxon>Thermocrinis</taxon>
    </lineage>
</organism>
<dbReference type="InterPro" id="IPR010627">
    <property type="entry name" value="Prepilin_pept_A24_N"/>
</dbReference>
<keyword evidence="9" id="KW-0489">Methyltransferase</keyword>
<dbReference type="GO" id="GO:0005886">
    <property type="term" value="C:plasma membrane"/>
    <property type="evidence" value="ECO:0007669"/>
    <property type="project" value="UniProtKB-SubCell"/>
</dbReference>
<comment type="function">
    <text evidence="9">Plays an essential role in type IV pili and type II pseudopili formation by proteolytically removing the leader sequence from substrate proteins and subsequently monomethylating the alpha-amino group of the newly exposed N-terminal phenylalanine.</text>
</comment>
<dbReference type="PANTHER" id="PTHR30487:SF0">
    <property type="entry name" value="PREPILIN LEADER PEPTIDASE_N-METHYLTRANSFERASE-RELATED"/>
    <property type="match status" value="1"/>
</dbReference>
<gene>
    <name evidence="13" type="ORF">SAMN05444391_1433</name>
</gene>
<comment type="catalytic activity">
    <reaction evidence="9">
        <text>Typically cleaves a -Gly-|-Phe- bond to release an N-terminal, basic peptide of 5-8 residues from type IV prepilin, and then N-methylates the new N-terminal amino group, the methyl donor being S-adenosyl-L-methionine.</text>
        <dbReference type="EC" id="3.4.23.43"/>
    </reaction>
</comment>
<dbReference type="Gene3D" id="1.20.120.1220">
    <property type="match status" value="1"/>
</dbReference>
<dbReference type="InterPro" id="IPR014032">
    <property type="entry name" value="Peptidase_A24A_bac"/>
</dbReference>
<dbReference type="STRING" id="381751.SAMN05444391_1433"/>
<dbReference type="Pfam" id="PF01478">
    <property type="entry name" value="Peptidase_A24"/>
    <property type="match status" value="1"/>
</dbReference>
<dbReference type="GO" id="GO:0004190">
    <property type="term" value="F:aspartic-type endopeptidase activity"/>
    <property type="evidence" value="ECO:0007669"/>
    <property type="project" value="UniProtKB-EC"/>
</dbReference>
<keyword evidence="7 10" id="KW-0472">Membrane</keyword>
<dbReference type="Proteomes" id="UP000189810">
    <property type="component" value="Chromosome I"/>
</dbReference>
<comment type="subcellular location">
    <subcellularLocation>
        <location evidence="1">Cell inner membrane</location>
        <topology evidence="1">Multi-pass membrane protein</topology>
    </subcellularLocation>
    <subcellularLocation>
        <location evidence="9">Cell membrane</location>
        <topology evidence="9">Multi-pass membrane protein</topology>
    </subcellularLocation>
</comment>
<feature type="transmembrane region" description="Helical" evidence="10">
    <location>
        <begin position="223"/>
        <end position="240"/>
    </location>
</feature>
<dbReference type="GO" id="GO:0006465">
    <property type="term" value="P:signal peptide processing"/>
    <property type="evidence" value="ECO:0007669"/>
    <property type="project" value="TreeGrafter"/>
</dbReference>
<feature type="transmembrane region" description="Helical" evidence="10">
    <location>
        <begin position="6"/>
        <end position="23"/>
    </location>
</feature>
<proteinExistence type="inferred from homology"/>
<feature type="domain" description="Prepilin peptidase A24 N-terminal" evidence="12">
    <location>
        <begin position="9"/>
        <end position="91"/>
    </location>
</feature>
<keyword evidence="6 10" id="KW-1133">Transmembrane helix</keyword>
<accession>A0A1M6TFG6</accession>
<keyword evidence="9" id="KW-0645">Protease</keyword>
<evidence type="ECO:0000256" key="2">
    <source>
        <dbReference type="ARBA" id="ARBA00005801"/>
    </source>
</evidence>
<dbReference type="EMBL" id="LT670846">
    <property type="protein sequence ID" value="SHK55508.1"/>
    <property type="molecule type" value="Genomic_DNA"/>
</dbReference>